<evidence type="ECO:0000313" key="2">
    <source>
        <dbReference type="EMBL" id="KTG10144.1"/>
    </source>
</evidence>
<comment type="caution">
    <text evidence="2">The sequence shown here is derived from an EMBL/GenBank/DDBJ whole genome shotgun (WGS) entry which is preliminary data.</text>
</comment>
<protein>
    <submittedName>
        <fullName evidence="2">Peroxiredoxin</fullName>
    </submittedName>
</protein>
<feature type="region of interest" description="Disordered" evidence="1">
    <location>
        <begin position="1"/>
        <end position="22"/>
    </location>
</feature>
<accession>A0A0W1RA53</accession>
<keyword evidence="3" id="KW-1185">Reference proteome</keyword>
<dbReference type="InterPro" id="IPR036102">
    <property type="entry name" value="OsmC/Ohrsf"/>
</dbReference>
<dbReference type="STRING" id="1514971.AUR64_11150"/>
<reference evidence="2 3" key="1">
    <citation type="submission" date="2015-12" db="EMBL/GenBank/DDBJ databases">
        <title>Haloprofundus marisrubri gen. nov., sp. nov., an extremely halophilic archaeon isolated from the Discovery deep brine-seawater interface in the Red Sea.</title>
        <authorList>
            <person name="Zhang G."/>
            <person name="Stingl U."/>
            <person name="Rashid M."/>
        </authorList>
    </citation>
    <scope>NUCLEOTIDE SEQUENCE [LARGE SCALE GENOMIC DNA]</scope>
    <source>
        <strain evidence="2 3">SB9</strain>
    </source>
</reference>
<feature type="region of interest" description="Disordered" evidence="1">
    <location>
        <begin position="109"/>
        <end position="138"/>
    </location>
</feature>
<evidence type="ECO:0000256" key="1">
    <source>
        <dbReference type="SAM" id="MobiDB-lite"/>
    </source>
</evidence>
<dbReference type="InterPro" id="IPR052707">
    <property type="entry name" value="OsmC_Ohr_Peroxiredoxin"/>
</dbReference>
<dbReference type="PANTHER" id="PTHR42830:SF1">
    <property type="entry name" value="OSMOTICALLY INDUCIBLE FAMILY PROTEIN"/>
    <property type="match status" value="1"/>
</dbReference>
<dbReference type="GO" id="GO:0004601">
    <property type="term" value="F:peroxidase activity"/>
    <property type="evidence" value="ECO:0007669"/>
    <property type="project" value="InterPro"/>
</dbReference>
<dbReference type="PANTHER" id="PTHR42830">
    <property type="entry name" value="OSMOTICALLY INDUCIBLE FAMILY PROTEIN"/>
    <property type="match status" value="1"/>
</dbReference>
<dbReference type="Pfam" id="PF02566">
    <property type="entry name" value="OsmC"/>
    <property type="match status" value="1"/>
</dbReference>
<dbReference type="GO" id="GO:0006979">
    <property type="term" value="P:response to oxidative stress"/>
    <property type="evidence" value="ECO:0007669"/>
    <property type="project" value="InterPro"/>
</dbReference>
<dbReference type="RefSeq" id="WP_058581499.1">
    <property type="nucleotide sequence ID" value="NZ_LOPU01000018.1"/>
</dbReference>
<dbReference type="NCBIfam" id="TIGR03562">
    <property type="entry name" value="osmo_induc_OsmC"/>
    <property type="match status" value="1"/>
</dbReference>
<dbReference type="InterPro" id="IPR019904">
    <property type="entry name" value="Peroxiredoxin_OsmC"/>
</dbReference>
<dbReference type="EMBL" id="LOPU01000018">
    <property type="protein sequence ID" value="KTG10144.1"/>
    <property type="molecule type" value="Genomic_DNA"/>
</dbReference>
<dbReference type="Proteomes" id="UP000054387">
    <property type="component" value="Unassembled WGS sequence"/>
</dbReference>
<dbReference type="SUPFAM" id="SSF82784">
    <property type="entry name" value="OsmC-like"/>
    <property type="match status" value="1"/>
</dbReference>
<name>A0A0W1RA53_9EURY</name>
<dbReference type="Gene3D" id="3.30.300.20">
    <property type="match status" value="1"/>
</dbReference>
<gene>
    <name evidence="2" type="ORF">AUR64_11150</name>
</gene>
<sequence length="138" mass="14699">MPVRTSEAEWEGDLRDGTGTMALGSGAYEGEYSYVSRFEEGDGTNPEELIGAAHAGCFSMALAGNLAKAGHEPDRIHTQAHVHLEDGQIARIVLEVDADVPDIDDDEFREQAEEAKQNCPVSQALSGGPTIELDASLA</sequence>
<evidence type="ECO:0000313" key="3">
    <source>
        <dbReference type="Proteomes" id="UP000054387"/>
    </source>
</evidence>
<proteinExistence type="predicted"/>
<organism evidence="2 3">
    <name type="scientific">Haloprofundus marisrubri</name>
    <dbReference type="NCBI Taxonomy" id="1514971"/>
    <lineage>
        <taxon>Archaea</taxon>
        <taxon>Methanobacteriati</taxon>
        <taxon>Methanobacteriota</taxon>
        <taxon>Stenosarchaea group</taxon>
        <taxon>Halobacteria</taxon>
        <taxon>Halobacteriales</taxon>
        <taxon>Haloferacaceae</taxon>
        <taxon>Haloprofundus</taxon>
    </lineage>
</organism>
<dbReference type="AlphaFoldDB" id="A0A0W1RA53"/>
<dbReference type="InterPro" id="IPR015946">
    <property type="entry name" value="KH_dom-like_a/b"/>
</dbReference>
<dbReference type="OrthoDB" id="285111at2157"/>
<dbReference type="InterPro" id="IPR003718">
    <property type="entry name" value="OsmC/Ohr_fam"/>
</dbReference>